<accession>A0A917U4R3</accession>
<evidence type="ECO:0000259" key="10">
    <source>
        <dbReference type="Pfam" id="PF13231"/>
    </source>
</evidence>
<evidence type="ECO:0000256" key="3">
    <source>
        <dbReference type="ARBA" id="ARBA00022676"/>
    </source>
</evidence>
<keyword evidence="3" id="KW-0328">Glycosyltransferase</keyword>
<dbReference type="GO" id="GO:0009103">
    <property type="term" value="P:lipopolysaccharide biosynthetic process"/>
    <property type="evidence" value="ECO:0007669"/>
    <property type="project" value="UniProtKB-ARBA"/>
</dbReference>
<evidence type="ECO:0000256" key="5">
    <source>
        <dbReference type="ARBA" id="ARBA00022692"/>
    </source>
</evidence>
<feature type="transmembrane region" description="Helical" evidence="9">
    <location>
        <begin position="21"/>
        <end position="40"/>
    </location>
</feature>
<keyword evidence="5 9" id="KW-0812">Transmembrane</keyword>
<dbReference type="GO" id="GO:0016763">
    <property type="term" value="F:pentosyltransferase activity"/>
    <property type="evidence" value="ECO:0007669"/>
    <property type="project" value="TreeGrafter"/>
</dbReference>
<dbReference type="RefSeq" id="WP_268241708.1">
    <property type="nucleotide sequence ID" value="NZ_BMPI01000040.1"/>
</dbReference>
<dbReference type="InterPro" id="IPR038731">
    <property type="entry name" value="RgtA/B/C-like"/>
</dbReference>
<feature type="compositionally biased region" description="Pro residues" evidence="8">
    <location>
        <begin position="299"/>
        <end position="316"/>
    </location>
</feature>
<evidence type="ECO:0000256" key="4">
    <source>
        <dbReference type="ARBA" id="ARBA00022679"/>
    </source>
</evidence>
<evidence type="ECO:0000313" key="12">
    <source>
        <dbReference type="EMBL" id="GGM57305.1"/>
    </source>
</evidence>
<evidence type="ECO:0000256" key="9">
    <source>
        <dbReference type="SAM" id="Phobius"/>
    </source>
</evidence>
<keyword evidence="7 9" id="KW-0472">Membrane</keyword>
<evidence type="ECO:0000313" key="13">
    <source>
        <dbReference type="Proteomes" id="UP000642070"/>
    </source>
</evidence>
<feature type="compositionally biased region" description="Gly residues" evidence="8">
    <location>
        <begin position="287"/>
        <end position="298"/>
    </location>
</feature>
<protein>
    <recommendedName>
        <fullName evidence="14">Glycosyltransferase RgtA/B/C/D-like domain-containing protein</fullName>
    </recommendedName>
</protein>
<dbReference type="InterPro" id="IPR050297">
    <property type="entry name" value="LipidA_mod_glycosyltrf_83"/>
</dbReference>
<feature type="domain" description="Putative mannosyltransferase YkcA/B-like C-terminal" evidence="11">
    <location>
        <begin position="586"/>
        <end position="683"/>
    </location>
</feature>
<dbReference type="PANTHER" id="PTHR33908">
    <property type="entry name" value="MANNOSYLTRANSFERASE YKCB-RELATED"/>
    <property type="match status" value="1"/>
</dbReference>
<organism evidence="12 13">
    <name type="scientific">Dactylosporangium sucinum</name>
    <dbReference type="NCBI Taxonomy" id="1424081"/>
    <lineage>
        <taxon>Bacteria</taxon>
        <taxon>Bacillati</taxon>
        <taxon>Actinomycetota</taxon>
        <taxon>Actinomycetes</taxon>
        <taxon>Micromonosporales</taxon>
        <taxon>Micromonosporaceae</taxon>
        <taxon>Dactylosporangium</taxon>
    </lineage>
</organism>
<dbReference type="EMBL" id="BMPI01000040">
    <property type="protein sequence ID" value="GGM57305.1"/>
    <property type="molecule type" value="Genomic_DNA"/>
</dbReference>
<keyword evidence="2" id="KW-1003">Cell membrane</keyword>
<dbReference type="PANTHER" id="PTHR33908:SF3">
    <property type="entry name" value="UNDECAPRENYL PHOSPHATE-ALPHA-4-AMINO-4-DEOXY-L-ARABINOSE ARABINOSYL TRANSFERASE"/>
    <property type="match status" value="1"/>
</dbReference>
<proteinExistence type="predicted"/>
<name>A0A917U4R3_9ACTN</name>
<evidence type="ECO:0000256" key="2">
    <source>
        <dbReference type="ARBA" id="ARBA00022475"/>
    </source>
</evidence>
<reference evidence="12" key="1">
    <citation type="journal article" date="2014" name="Int. J. Syst. Evol. Microbiol.">
        <title>Complete genome sequence of Corynebacterium casei LMG S-19264T (=DSM 44701T), isolated from a smear-ripened cheese.</title>
        <authorList>
            <consortium name="US DOE Joint Genome Institute (JGI-PGF)"/>
            <person name="Walter F."/>
            <person name="Albersmeier A."/>
            <person name="Kalinowski J."/>
            <person name="Ruckert C."/>
        </authorList>
    </citation>
    <scope>NUCLEOTIDE SEQUENCE</scope>
    <source>
        <strain evidence="12">JCM 19831</strain>
    </source>
</reference>
<feature type="transmembrane region" description="Helical" evidence="9">
    <location>
        <begin position="477"/>
        <end position="496"/>
    </location>
</feature>
<feature type="transmembrane region" description="Helical" evidence="9">
    <location>
        <begin position="223"/>
        <end position="241"/>
    </location>
</feature>
<feature type="transmembrane region" description="Helical" evidence="9">
    <location>
        <begin position="97"/>
        <end position="118"/>
    </location>
</feature>
<feature type="transmembrane region" description="Helical" evidence="9">
    <location>
        <begin position="366"/>
        <end position="385"/>
    </location>
</feature>
<feature type="transmembrane region" description="Helical" evidence="9">
    <location>
        <begin position="337"/>
        <end position="354"/>
    </location>
</feature>
<feature type="transmembrane region" description="Helical" evidence="9">
    <location>
        <begin position="391"/>
        <end position="410"/>
    </location>
</feature>
<comment type="subcellular location">
    <subcellularLocation>
        <location evidence="1">Cell membrane</location>
        <topology evidence="1">Multi-pass membrane protein</topology>
    </subcellularLocation>
</comment>
<feature type="transmembrane region" description="Helical" evidence="9">
    <location>
        <begin position="176"/>
        <end position="192"/>
    </location>
</feature>
<keyword evidence="6 9" id="KW-1133">Transmembrane helix</keyword>
<feature type="region of interest" description="Disordered" evidence="8">
    <location>
        <begin position="287"/>
        <end position="319"/>
    </location>
</feature>
<feature type="transmembrane region" description="Helical" evidence="9">
    <location>
        <begin position="447"/>
        <end position="465"/>
    </location>
</feature>
<dbReference type="GO" id="GO:0010041">
    <property type="term" value="P:response to iron(III) ion"/>
    <property type="evidence" value="ECO:0007669"/>
    <property type="project" value="TreeGrafter"/>
</dbReference>
<reference evidence="12" key="2">
    <citation type="submission" date="2020-09" db="EMBL/GenBank/DDBJ databases">
        <authorList>
            <person name="Sun Q."/>
            <person name="Ohkuma M."/>
        </authorList>
    </citation>
    <scope>NUCLEOTIDE SEQUENCE</scope>
    <source>
        <strain evidence="12">JCM 19831</strain>
    </source>
</reference>
<sequence>MPAFRLPGRLAFWRSPADQPAWARPALLAIAAVCAVLYAWRIRDSGFALFYSVAAKSMSVSWKAFFYGALDPGATVTIDKLAGSFAPQAVSARIFGYHAWSLTLPQVVEGLVAVLVMYRIGRRSAGPAAGLLAAGLFGLTPVVASMFGHPMEDGLLTMCLVLAADAFQRALLEGRLAALVLAGVWVGVGFQAKMMQAWMVLPAMAITYLAAAPGSWRRRLGHLGAAGTVLLAVSLSWVALYELTPDANRPYVDGSTNNSAIAMVFGYNGFDRFGLHVPGAVESMFTGGGRVTGGGPGPDGGPGPGSPGPDGGPGPGGPGGEGLAKLVGLRYGTQVGWLYPLALLGLVFGLLARGRAPRTDPVRGDHLFWGLWLVTVAAVFSAIMIPHTAYLASLAPPLAVLSAGAVVRAWRGLRDRTAPWLLPTLLVTEVAWTVYLSSRFSGFLPWLPWTVLAAALVALPVLAAAAVPRRPSPRRPVLAAAMTLAVAAMVAVPSLWAGSVLDARYGGSAFDASAGPAALPGRAARGPDGGRTPMAYFPGAVPGAVPGSVPGSVPGGGFGGGPGGFRNGPGGDLTATLTAEQRRIDDYLLAHRGGARYLAATTSWRTAGPYIMATGRPYLPMGGFSGTVPHPTLAAVQGMVARGELRYVLLPEENGGNGGNGANRFGRDRTGATTTAITDWVRSSCTAVGDLAGLYRCAAA</sequence>
<evidence type="ECO:0000256" key="8">
    <source>
        <dbReference type="SAM" id="MobiDB-lite"/>
    </source>
</evidence>
<dbReference type="Pfam" id="PF13231">
    <property type="entry name" value="PMT_2"/>
    <property type="match status" value="1"/>
</dbReference>
<dbReference type="Proteomes" id="UP000642070">
    <property type="component" value="Unassembled WGS sequence"/>
</dbReference>
<gene>
    <name evidence="12" type="ORF">GCM10007977_068720</name>
</gene>
<dbReference type="Pfam" id="PF24878">
    <property type="entry name" value="YkcB_C"/>
    <property type="match status" value="1"/>
</dbReference>
<dbReference type="InterPro" id="IPR056785">
    <property type="entry name" value="YkcA/B-like_C"/>
</dbReference>
<dbReference type="GO" id="GO:0005886">
    <property type="term" value="C:plasma membrane"/>
    <property type="evidence" value="ECO:0007669"/>
    <property type="project" value="UniProtKB-SubCell"/>
</dbReference>
<comment type="caution">
    <text evidence="12">The sequence shown here is derived from an EMBL/GenBank/DDBJ whole genome shotgun (WGS) entry which is preliminary data.</text>
</comment>
<keyword evidence="13" id="KW-1185">Reference proteome</keyword>
<feature type="transmembrane region" description="Helical" evidence="9">
    <location>
        <begin position="417"/>
        <end position="435"/>
    </location>
</feature>
<evidence type="ECO:0000256" key="1">
    <source>
        <dbReference type="ARBA" id="ARBA00004651"/>
    </source>
</evidence>
<evidence type="ECO:0000256" key="7">
    <source>
        <dbReference type="ARBA" id="ARBA00023136"/>
    </source>
</evidence>
<keyword evidence="4" id="KW-0808">Transferase</keyword>
<dbReference type="AlphaFoldDB" id="A0A917U4R3"/>
<evidence type="ECO:0008006" key="14">
    <source>
        <dbReference type="Google" id="ProtNLM"/>
    </source>
</evidence>
<feature type="transmembrane region" description="Helical" evidence="9">
    <location>
        <begin position="130"/>
        <end position="148"/>
    </location>
</feature>
<evidence type="ECO:0000259" key="11">
    <source>
        <dbReference type="Pfam" id="PF24878"/>
    </source>
</evidence>
<evidence type="ECO:0000256" key="6">
    <source>
        <dbReference type="ARBA" id="ARBA00022989"/>
    </source>
</evidence>
<feature type="domain" description="Glycosyltransferase RgtA/B/C/D-like" evidence="10">
    <location>
        <begin position="88"/>
        <end position="237"/>
    </location>
</feature>